<keyword evidence="3" id="KW-1185">Reference proteome</keyword>
<evidence type="ECO:0000256" key="1">
    <source>
        <dbReference type="SAM" id="MobiDB-lite"/>
    </source>
</evidence>
<feature type="compositionally biased region" description="Low complexity" evidence="1">
    <location>
        <begin position="236"/>
        <end position="245"/>
    </location>
</feature>
<name>A0A6A4GCL2_9AGAR</name>
<protein>
    <submittedName>
        <fullName evidence="2">Uncharacterized protein</fullName>
    </submittedName>
</protein>
<dbReference type="EMBL" id="ML770638">
    <property type="protein sequence ID" value="KAE9383201.1"/>
    <property type="molecule type" value="Genomic_DNA"/>
</dbReference>
<evidence type="ECO:0000313" key="3">
    <source>
        <dbReference type="Proteomes" id="UP000799118"/>
    </source>
</evidence>
<feature type="compositionally biased region" description="Acidic residues" evidence="1">
    <location>
        <begin position="247"/>
        <end position="257"/>
    </location>
</feature>
<organism evidence="2 3">
    <name type="scientific">Gymnopus androsaceus JB14</name>
    <dbReference type="NCBI Taxonomy" id="1447944"/>
    <lineage>
        <taxon>Eukaryota</taxon>
        <taxon>Fungi</taxon>
        <taxon>Dikarya</taxon>
        <taxon>Basidiomycota</taxon>
        <taxon>Agaricomycotina</taxon>
        <taxon>Agaricomycetes</taxon>
        <taxon>Agaricomycetidae</taxon>
        <taxon>Agaricales</taxon>
        <taxon>Marasmiineae</taxon>
        <taxon>Omphalotaceae</taxon>
        <taxon>Gymnopus</taxon>
    </lineage>
</organism>
<sequence>MTKTILEKVDRRVTMNGSRKVDMRIRRSTSSGESDQSMRVNFKRLALKYYTEFERNATSRFSVVVEAASVGKISWGSGIPKRDFLYFNLTTQTIRFIRFEFHLFLSSIGFVRRGILHSAPSLVIGSPSLARLKISVHIAQITGGTSASTSSAPTTSNSSVIVDADAEAETEECDLLDGNELGKRGGSGANGRDEKEQKPAAPAPPAVNVWQVRSSRMADAAKIKRPPQQQQAEVINNASASANANEGENDDDPFVVK</sequence>
<gene>
    <name evidence="2" type="ORF">BT96DRAFT_951549</name>
</gene>
<accession>A0A6A4GCL2</accession>
<evidence type="ECO:0000313" key="2">
    <source>
        <dbReference type="EMBL" id="KAE9383201.1"/>
    </source>
</evidence>
<dbReference type="Proteomes" id="UP000799118">
    <property type="component" value="Unassembled WGS sequence"/>
</dbReference>
<proteinExistence type="predicted"/>
<feature type="non-terminal residue" evidence="2">
    <location>
        <position position="257"/>
    </location>
</feature>
<dbReference type="AlphaFoldDB" id="A0A6A4GCL2"/>
<feature type="region of interest" description="Disordered" evidence="1">
    <location>
        <begin position="175"/>
        <end position="257"/>
    </location>
</feature>
<reference evidence="2" key="1">
    <citation type="journal article" date="2019" name="Environ. Microbiol.">
        <title>Fungal ecological strategies reflected in gene transcription - a case study of two litter decomposers.</title>
        <authorList>
            <person name="Barbi F."/>
            <person name="Kohler A."/>
            <person name="Barry K."/>
            <person name="Baskaran P."/>
            <person name="Daum C."/>
            <person name="Fauchery L."/>
            <person name="Ihrmark K."/>
            <person name="Kuo A."/>
            <person name="LaButti K."/>
            <person name="Lipzen A."/>
            <person name="Morin E."/>
            <person name="Grigoriev I.V."/>
            <person name="Henrissat B."/>
            <person name="Lindahl B."/>
            <person name="Martin F."/>
        </authorList>
    </citation>
    <scope>NUCLEOTIDE SEQUENCE</scope>
    <source>
        <strain evidence="2">JB14</strain>
    </source>
</reference>